<dbReference type="PROSITE" id="PS50887">
    <property type="entry name" value="GGDEF"/>
    <property type="match status" value="1"/>
</dbReference>
<evidence type="ECO:0000313" key="4">
    <source>
        <dbReference type="EMBL" id="OIR05631.1"/>
    </source>
</evidence>
<dbReference type="GO" id="GO:0052621">
    <property type="term" value="F:diguanylate cyclase activity"/>
    <property type="evidence" value="ECO:0007669"/>
    <property type="project" value="UniProtKB-EC"/>
</dbReference>
<dbReference type="InterPro" id="IPR035965">
    <property type="entry name" value="PAS-like_dom_sf"/>
</dbReference>
<feature type="domain" description="PAC" evidence="2">
    <location>
        <begin position="93"/>
        <end position="145"/>
    </location>
</feature>
<dbReference type="InterPro" id="IPR029787">
    <property type="entry name" value="Nucleotide_cyclase"/>
</dbReference>
<reference evidence="4" key="1">
    <citation type="submission" date="2016-10" db="EMBL/GenBank/DDBJ databases">
        <title>Sequence of Gallionella enrichment culture.</title>
        <authorList>
            <person name="Poehlein A."/>
            <person name="Muehling M."/>
            <person name="Daniel R."/>
        </authorList>
    </citation>
    <scope>NUCLEOTIDE SEQUENCE</scope>
</reference>
<dbReference type="InterPro" id="IPR000014">
    <property type="entry name" value="PAS"/>
</dbReference>
<feature type="domain" description="PAS" evidence="1">
    <location>
        <begin position="4"/>
        <end position="60"/>
    </location>
</feature>
<dbReference type="SUPFAM" id="SSF55785">
    <property type="entry name" value="PYP-like sensor domain (PAS domain)"/>
    <property type="match status" value="2"/>
</dbReference>
<dbReference type="PANTHER" id="PTHR44757">
    <property type="entry name" value="DIGUANYLATE CYCLASE DGCP"/>
    <property type="match status" value="1"/>
</dbReference>
<dbReference type="Pfam" id="PF00989">
    <property type="entry name" value="PAS"/>
    <property type="match status" value="1"/>
</dbReference>
<evidence type="ECO:0000259" key="1">
    <source>
        <dbReference type="PROSITE" id="PS50112"/>
    </source>
</evidence>
<dbReference type="NCBIfam" id="TIGR00229">
    <property type="entry name" value="sensory_box"/>
    <property type="match status" value="2"/>
</dbReference>
<dbReference type="PROSITE" id="PS50112">
    <property type="entry name" value="PAS"/>
    <property type="match status" value="2"/>
</dbReference>
<feature type="domain" description="GGDEF" evidence="3">
    <location>
        <begin position="308"/>
        <end position="455"/>
    </location>
</feature>
<dbReference type="InterPro" id="IPR043128">
    <property type="entry name" value="Rev_trsase/Diguanyl_cyclase"/>
</dbReference>
<sequence>MFKTVALQKAILNSAHFSIIATDAQGVIQVFNIGAERMLGYTAAEVLNKVTPAAFSDPQEMIARAKSLSIELGTAIAPGFETLVFKSSRCIEDIYALTCIRKDGSHLSAIMSVTALRDAQGLIIGYLLIGTDNTLPMKIEAERQQLALRLSDQQFYTRALFESSVDALVTTDLEGIITDVNRQMEALTGNTRDGLIGAPFKSCFSDTEHAEAGFKQVLNGIKLTDHELAVSGRDGKETVVSLNATTFTDRSGKPTGVFADARNITERKQAEKQILYLAFHDSLTQLPNRRLLDDRLRQAMTVSKRNGRYGALIFLDLDNFKSLNDAQGHHVGDLLLIEVAQRINDCVREVDIVTRFGGDEFVVILGNLDADKATSTAQTMVVANKIRTTLNHPYVLKVRQEGTADKAIVHHCTASIGVALFLDHEVGTEEVIKWADIAMYQAKEAGGDSIRFFDAE</sequence>
<dbReference type="SMART" id="SM00267">
    <property type="entry name" value="GGDEF"/>
    <property type="match status" value="1"/>
</dbReference>
<dbReference type="Gene3D" id="3.30.70.270">
    <property type="match status" value="1"/>
</dbReference>
<dbReference type="EMBL" id="MLJW01000049">
    <property type="protein sequence ID" value="OIR05631.1"/>
    <property type="molecule type" value="Genomic_DNA"/>
</dbReference>
<evidence type="ECO:0000259" key="3">
    <source>
        <dbReference type="PROSITE" id="PS50887"/>
    </source>
</evidence>
<dbReference type="CDD" id="cd00130">
    <property type="entry name" value="PAS"/>
    <property type="match status" value="2"/>
</dbReference>
<dbReference type="InterPro" id="IPR013767">
    <property type="entry name" value="PAS_fold"/>
</dbReference>
<dbReference type="AlphaFoldDB" id="A0A1J5SB97"/>
<dbReference type="SMART" id="SM00086">
    <property type="entry name" value="PAC"/>
    <property type="match status" value="2"/>
</dbReference>
<comment type="caution">
    <text evidence="4">The sequence shown here is derived from an EMBL/GenBank/DDBJ whole genome shotgun (WGS) entry which is preliminary data.</text>
</comment>
<dbReference type="SMART" id="SM00091">
    <property type="entry name" value="PAS"/>
    <property type="match status" value="2"/>
</dbReference>
<dbReference type="InterPro" id="IPR001610">
    <property type="entry name" value="PAC"/>
</dbReference>
<dbReference type="SUPFAM" id="SSF55073">
    <property type="entry name" value="Nucleotide cyclase"/>
    <property type="match status" value="1"/>
</dbReference>
<proteinExistence type="predicted"/>
<dbReference type="InterPro" id="IPR000160">
    <property type="entry name" value="GGDEF_dom"/>
</dbReference>
<dbReference type="InterPro" id="IPR013656">
    <property type="entry name" value="PAS_4"/>
</dbReference>
<dbReference type="EC" id="2.7.7.65" evidence="4"/>
<name>A0A1J5SB97_9ZZZZ</name>
<keyword evidence="4" id="KW-0548">Nucleotidyltransferase</keyword>
<dbReference type="Gene3D" id="3.30.450.20">
    <property type="entry name" value="PAS domain"/>
    <property type="match status" value="2"/>
</dbReference>
<dbReference type="Pfam" id="PF08448">
    <property type="entry name" value="PAS_4"/>
    <property type="match status" value="1"/>
</dbReference>
<dbReference type="PANTHER" id="PTHR44757:SF2">
    <property type="entry name" value="BIOFILM ARCHITECTURE MAINTENANCE PROTEIN MBAA"/>
    <property type="match status" value="1"/>
</dbReference>
<dbReference type="InterPro" id="IPR052155">
    <property type="entry name" value="Biofilm_reg_signaling"/>
</dbReference>
<dbReference type="NCBIfam" id="TIGR00254">
    <property type="entry name" value="GGDEF"/>
    <property type="match status" value="1"/>
</dbReference>
<protein>
    <submittedName>
        <fullName evidence="4">Putative diguanylate cyclase YegE</fullName>
        <ecNumber evidence="4">2.7.7.65</ecNumber>
    </submittedName>
</protein>
<organism evidence="4">
    <name type="scientific">mine drainage metagenome</name>
    <dbReference type="NCBI Taxonomy" id="410659"/>
    <lineage>
        <taxon>unclassified sequences</taxon>
        <taxon>metagenomes</taxon>
        <taxon>ecological metagenomes</taxon>
    </lineage>
</organism>
<keyword evidence="4" id="KW-0808">Transferase</keyword>
<accession>A0A1J5SB97</accession>
<dbReference type="FunFam" id="3.30.70.270:FF:000001">
    <property type="entry name" value="Diguanylate cyclase domain protein"/>
    <property type="match status" value="1"/>
</dbReference>
<dbReference type="InterPro" id="IPR000700">
    <property type="entry name" value="PAS-assoc_C"/>
</dbReference>
<dbReference type="PROSITE" id="PS50113">
    <property type="entry name" value="PAC"/>
    <property type="match status" value="2"/>
</dbReference>
<feature type="domain" description="PAS" evidence="1">
    <location>
        <begin position="153"/>
        <end position="197"/>
    </location>
</feature>
<dbReference type="Pfam" id="PF00990">
    <property type="entry name" value="GGDEF"/>
    <property type="match status" value="1"/>
</dbReference>
<feature type="domain" description="PAC" evidence="2">
    <location>
        <begin position="224"/>
        <end position="276"/>
    </location>
</feature>
<dbReference type="CDD" id="cd01949">
    <property type="entry name" value="GGDEF"/>
    <property type="match status" value="1"/>
</dbReference>
<gene>
    <name evidence="4" type="primary">yegE_14</name>
    <name evidence="4" type="ORF">GALL_123750</name>
</gene>
<dbReference type="GO" id="GO:0006355">
    <property type="term" value="P:regulation of DNA-templated transcription"/>
    <property type="evidence" value="ECO:0007669"/>
    <property type="project" value="InterPro"/>
</dbReference>
<evidence type="ECO:0000259" key="2">
    <source>
        <dbReference type="PROSITE" id="PS50113"/>
    </source>
</evidence>